<sequence length="151" mass="18489">MVFLMRIIKLIQKLLLPFFDRCRRFSERILNLVQTQPTLILEFTREEQAMDKKFDMVNDKLLQIMTILMLKQLICQKDLNNMYHKLIFHQQYLIQNEQGLLKIQDQFEKLFYLPSKEMPLIQDQMFRPLEKLQISYPYKMKTNESKQQGYF</sequence>
<accession>A0A8S1Y4U5</accession>
<organism evidence="1 2">
    <name type="scientific">Paramecium octaurelia</name>
    <dbReference type="NCBI Taxonomy" id="43137"/>
    <lineage>
        <taxon>Eukaryota</taxon>
        <taxon>Sar</taxon>
        <taxon>Alveolata</taxon>
        <taxon>Ciliophora</taxon>
        <taxon>Intramacronucleata</taxon>
        <taxon>Oligohymenophorea</taxon>
        <taxon>Peniculida</taxon>
        <taxon>Parameciidae</taxon>
        <taxon>Paramecium</taxon>
    </lineage>
</organism>
<gene>
    <name evidence="1" type="ORF">POCTA_138.1.T1430005</name>
</gene>
<reference evidence="1" key="1">
    <citation type="submission" date="2021-01" db="EMBL/GenBank/DDBJ databases">
        <authorList>
            <consortium name="Genoscope - CEA"/>
            <person name="William W."/>
        </authorList>
    </citation>
    <scope>NUCLEOTIDE SEQUENCE</scope>
</reference>
<protein>
    <submittedName>
        <fullName evidence="1">Uncharacterized protein</fullName>
    </submittedName>
</protein>
<proteinExistence type="predicted"/>
<dbReference type="Proteomes" id="UP000683925">
    <property type="component" value="Unassembled WGS sequence"/>
</dbReference>
<evidence type="ECO:0000313" key="2">
    <source>
        <dbReference type="Proteomes" id="UP000683925"/>
    </source>
</evidence>
<dbReference type="EMBL" id="CAJJDP010000144">
    <property type="protein sequence ID" value="CAD8207998.1"/>
    <property type="molecule type" value="Genomic_DNA"/>
</dbReference>
<dbReference type="AlphaFoldDB" id="A0A8S1Y4U5"/>
<name>A0A8S1Y4U5_PAROT</name>
<keyword evidence="2" id="KW-1185">Reference proteome</keyword>
<comment type="caution">
    <text evidence="1">The sequence shown here is derived from an EMBL/GenBank/DDBJ whole genome shotgun (WGS) entry which is preliminary data.</text>
</comment>
<evidence type="ECO:0000313" key="1">
    <source>
        <dbReference type="EMBL" id="CAD8207998.1"/>
    </source>
</evidence>